<dbReference type="RefSeq" id="WP_091785422.1">
    <property type="nucleotide sequence ID" value="NZ_FNDI01000022.1"/>
</dbReference>
<dbReference type="EMBL" id="FNDI01000022">
    <property type="protein sequence ID" value="SDI70190.1"/>
    <property type="molecule type" value="Genomic_DNA"/>
</dbReference>
<evidence type="ECO:0000313" key="2">
    <source>
        <dbReference type="Proteomes" id="UP000198900"/>
    </source>
</evidence>
<dbReference type="Pfam" id="PF18928">
    <property type="entry name" value="DUF5677"/>
    <property type="match status" value="1"/>
</dbReference>
<dbReference type="InterPro" id="IPR043733">
    <property type="entry name" value="DUF5677"/>
</dbReference>
<sequence>MAENARNIETDFDVLLQLTARIIEAQAGRAIAPGEEWKNDAQVLAHKLFKQAHSARRLLAPGAILMPDGSSVDAIDHTSVIILARACIEGFITLHWIFQNENDDLRRFRHKLWKLGGLLDRAKLHPATDEAREKAQSAQAQATRLIEEIRGSALLSMYSEKQIQNVLKGKWREGWQWRTEAIRAGFHPKYFDNVYSHYSGYAHSNWISTMQIREAVDLEAQYRLGRAAIQVIVHILAKFVHFYVMLFDTASSAFETARPNSRATARHWNIEADDLDRFYRTEEKNTPRQ</sequence>
<dbReference type="Proteomes" id="UP000198900">
    <property type="component" value="Unassembled WGS sequence"/>
</dbReference>
<protein>
    <submittedName>
        <fullName evidence="1">Uncharacterized protein</fullName>
    </submittedName>
</protein>
<accession>A0A7Z7BCA7</accession>
<evidence type="ECO:0000313" key="1">
    <source>
        <dbReference type="EMBL" id="SDI70190.1"/>
    </source>
</evidence>
<proteinExistence type="predicted"/>
<gene>
    <name evidence="1" type="ORF">SAMN04487926_12235</name>
</gene>
<reference evidence="1" key="1">
    <citation type="submission" date="2016-10" db="EMBL/GenBank/DDBJ databases">
        <authorList>
            <person name="Varghese N."/>
            <person name="Submissions S."/>
        </authorList>
    </citation>
    <scope>NUCLEOTIDE SEQUENCE [LARGE SCALE GENOMIC DNA]</scope>
    <source>
        <strain evidence="1">YR281</strain>
    </source>
</reference>
<dbReference type="AlphaFoldDB" id="A0A7Z7BCA7"/>
<name>A0A7Z7BCA7_9BURK</name>
<keyword evidence="2" id="KW-1185">Reference proteome</keyword>
<organism evidence="1 2">
    <name type="scientific">Paraburkholderia steynii</name>
    <dbReference type="NCBI Taxonomy" id="1245441"/>
    <lineage>
        <taxon>Bacteria</taxon>
        <taxon>Pseudomonadati</taxon>
        <taxon>Pseudomonadota</taxon>
        <taxon>Betaproteobacteria</taxon>
        <taxon>Burkholderiales</taxon>
        <taxon>Burkholderiaceae</taxon>
        <taxon>Paraburkholderia</taxon>
    </lineage>
</organism>
<comment type="caution">
    <text evidence="1">The sequence shown here is derived from an EMBL/GenBank/DDBJ whole genome shotgun (WGS) entry which is preliminary data.</text>
</comment>